<reference evidence="1" key="1">
    <citation type="submission" date="2022-04" db="EMBL/GenBank/DDBJ databases">
        <title>Chromosome-scale genome assembly of Holotrichia oblita Faldermann.</title>
        <authorList>
            <person name="Rongchong L."/>
        </authorList>
    </citation>
    <scope>NUCLEOTIDE SEQUENCE</scope>
    <source>
        <strain evidence="1">81SQS9</strain>
    </source>
</reference>
<gene>
    <name evidence="1" type="ORF">MML48_3g00014476</name>
</gene>
<keyword evidence="2" id="KW-1185">Reference proteome</keyword>
<sequence length="378" mass="43361">MEKKNKIVVAAITAVKYYIDVVTNILCDDEEETNIPVRIENYVDKIIPNFTNDQFRQHFRMNRSTFEQLLPLISLSISTTHIGRPSIAIEKQLLSVLWILATPDSYRSVGERFNLSKSSLSENFVRIINALNKIAKTVICWPREEEMETTINAFRNIAGMDNVVGAIDGTFIPIKAPHNDPEVYKTRKLIYAITLQAVCNASLKFTDCFVGYPGSVSDTRIFRNSGLYKEILLNERKYFPDCRMYIIGDKAYPLLGWCIPPYIDRGNLTANQLNFNRTLSRTRQVIERAFALLFGRFRRLKFLDMNKTELIPATVMACCVLHNICLDNEINLQEFMAEGNVNVDGNDSVEGQHYGNLDEQTRNGNIKRNELCRSFTRQ</sequence>
<comment type="caution">
    <text evidence="1">The sequence shown here is derived from an EMBL/GenBank/DDBJ whole genome shotgun (WGS) entry which is preliminary data.</text>
</comment>
<evidence type="ECO:0000313" key="1">
    <source>
        <dbReference type="EMBL" id="KAI4465394.1"/>
    </source>
</evidence>
<accession>A0ACB9TFB9</accession>
<dbReference type="EMBL" id="CM043017">
    <property type="protein sequence ID" value="KAI4465394.1"/>
    <property type="molecule type" value="Genomic_DNA"/>
</dbReference>
<dbReference type="Proteomes" id="UP001056778">
    <property type="component" value="Chromosome 3"/>
</dbReference>
<evidence type="ECO:0000313" key="2">
    <source>
        <dbReference type="Proteomes" id="UP001056778"/>
    </source>
</evidence>
<name>A0ACB9TFB9_HOLOL</name>
<proteinExistence type="predicted"/>
<organism evidence="1 2">
    <name type="scientific">Holotrichia oblita</name>
    <name type="common">Chafer beetle</name>
    <dbReference type="NCBI Taxonomy" id="644536"/>
    <lineage>
        <taxon>Eukaryota</taxon>
        <taxon>Metazoa</taxon>
        <taxon>Ecdysozoa</taxon>
        <taxon>Arthropoda</taxon>
        <taxon>Hexapoda</taxon>
        <taxon>Insecta</taxon>
        <taxon>Pterygota</taxon>
        <taxon>Neoptera</taxon>
        <taxon>Endopterygota</taxon>
        <taxon>Coleoptera</taxon>
        <taxon>Polyphaga</taxon>
        <taxon>Scarabaeiformia</taxon>
        <taxon>Scarabaeidae</taxon>
        <taxon>Melolonthinae</taxon>
        <taxon>Holotrichia</taxon>
    </lineage>
</organism>
<protein>
    <submittedName>
        <fullName evidence="1">Uncharacterized protein</fullName>
    </submittedName>
</protein>